<dbReference type="PANTHER" id="PTHR30383:SF5">
    <property type="entry name" value="SGNH HYDROLASE-TYPE ESTERASE DOMAIN-CONTAINING PROTEIN"/>
    <property type="match status" value="1"/>
</dbReference>
<reference evidence="1" key="1">
    <citation type="submission" date="2016-10" db="EMBL/GenBank/DDBJ databases">
        <authorList>
            <person name="de Groot N.N."/>
        </authorList>
    </citation>
    <scope>NUCLEOTIDE SEQUENCE</scope>
</reference>
<dbReference type="Gene3D" id="3.40.50.1110">
    <property type="entry name" value="SGNH hydrolase"/>
    <property type="match status" value="1"/>
</dbReference>
<dbReference type="AlphaFoldDB" id="A0A1W1C606"/>
<dbReference type="SUPFAM" id="SSF52266">
    <property type="entry name" value="SGNH hydrolase"/>
    <property type="match status" value="1"/>
</dbReference>
<protein>
    <recommendedName>
        <fullName evidence="2">SGNH hydrolase-type esterase domain-containing protein</fullName>
    </recommendedName>
</protein>
<dbReference type="InterPro" id="IPR036514">
    <property type="entry name" value="SGNH_hydro_sf"/>
</dbReference>
<dbReference type="GO" id="GO:0004622">
    <property type="term" value="F:phosphatidylcholine lysophospholipase activity"/>
    <property type="evidence" value="ECO:0007669"/>
    <property type="project" value="TreeGrafter"/>
</dbReference>
<name>A0A1W1C606_9ZZZZ</name>
<gene>
    <name evidence="1" type="ORF">MNB_SV-13-2131</name>
</gene>
<dbReference type="InterPro" id="IPR051532">
    <property type="entry name" value="Ester_Hydrolysis_Enzymes"/>
</dbReference>
<evidence type="ECO:0000313" key="1">
    <source>
        <dbReference type="EMBL" id="SFV61298.1"/>
    </source>
</evidence>
<dbReference type="EMBL" id="FPHM01000069">
    <property type="protein sequence ID" value="SFV61298.1"/>
    <property type="molecule type" value="Genomic_DNA"/>
</dbReference>
<organism evidence="1">
    <name type="scientific">hydrothermal vent metagenome</name>
    <dbReference type="NCBI Taxonomy" id="652676"/>
    <lineage>
        <taxon>unclassified sequences</taxon>
        <taxon>metagenomes</taxon>
        <taxon>ecological metagenomes</taxon>
    </lineage>
</organism>
<dbReference type="PANTHER" id="PTHR30383">
    <property type="entry name" value="THIOESTERASE 1/PROTEASE 1/LYSOPHOSPHOLIPASE L1"/>
    <property type="match status" value="1"/>
</dbReference>
<accession>A0A1W1C606</accession>
<evidence type="ECO:0008006" key="2">
    <source>
        <dbReference type="Google" id="ProtNLM"/>
    </source>
</evidence>
<sequence>MRTGYRSHLWYKLQEAGIPANFVGSQVAGQSVEPAFDADNEGHPDWTSYDISNSVYRFLSANHADTVLLHIGTNDRSSSVAGVNAILDDIDQYETDSGRSVRVLVAMIIPRTGVANVTIDNFNGNIYNLVNRRINDGDMLTLVDMYRGAGLVSSDYSDITHPNDSGYQKMATVWFNALTEPYDVNLHRFARSIIPSGNIRSLSVDEVGKTIDIISQVPNNGIQF</sequence>
<proteinExistence type="predicted"/>